<accession>A0A5D4U6L1</accession>
<dbReference type="RefSeq" id="WP_148970447.1">
    <property type="nucleotide sequence ID" value="NZ_JBNIKW010000006.1"/>
</dbReference>
<evidence type="ECO:0000313" key="2">
    <source>
        <dbReference type="Proteomes" id="UP000324269"/>
    </source>
</evidence>
<proteinExistence type="predicted"/>
<sequence>MKTKIALIGSKDFTHHVVTAIAPDLPTIDMIPYIYTEPTEASKLLPSITPCDALLFSGALPYFFSKEAWSSITIPVLYLEQDETALVTSLLYILHHHGIQPQRVSIDLMDTSIIDHAASDLHLKNPPRHVMDCKERLPHHFDIREFTEFHRHLYESGETKLALTSIHAVYDQLIQLDIPCIRMIDPTKSLIRTIHEAVSQAELSKRKAATIAAATISLYDERNNLPLESLARLMKGNLQSEEDSYIIYSNRGSIEAFLGTDEFTTLFERGYSIHIGFGYGDTAQQARANAEAALSFAEQNKAESCAFILNEEKELSGPYPAQTRKQRLKNNHPNSLSLAKQLKMSPANLSKLIQFQQSRSSREFTAAELSDYLQITRRSSERMLKKLVDNGAAKITGEEMTYSQGRPRSIYELTFPIY</sequence>
<gene>
    <name evidence="1" type="ORF">FZC85_18200</name>
</gene>
<organism evidence="1 2">
    <name type="scientific">Rossellomorea aquimaris</name>
    <dbReference type="NCBI Taxonomy" id="189382"/>
    <lineage>
        <taxon>Bacteria</taxon>
        <taxon>Bacillati</taxon>
        <taxon>Bacillota</taxon>
        <taxon>Bacilli</taxon>
        <taxon>Bacillales</taxon>
        <taxon>Bacillaceae</taxon>
        <taxon>Rossellomorea</taxon>
    </lineage>
</organism>
<dbReference type="EMBL" id="VTEZ01000006">
    <property type="protein sequence ID" value="TYS83035.1"/>
    <property type="molecule type" value="Genomic_DNA"/>
</dbReference>
<evidence type="ECO:0000313" key="1">
    <source>
        <dbReference type="EMBL" id="TYS83035.1"/>
    </source>
</evidence>
<dbReference type="Proteomes" id="UP000324269">
    <property type="component" value="Unassembled WGS sequence"/>
</dbReference>
<comment type="caution">
    <text evidence="1">The sequence shown here is derived from an EMBL/GenBank/DDBJ whole genome shotgun (WGS) entry which is preliminary data.</text>
</comment>
<reference evidence="1 2" key="1">
    <citation type="submission" date="2019-08" db="EMBL/GenBank/DDBJ databases">
        <title>Bacillus genomes from the desert of Cuatro Cienegas, Coahuila.</title>
        <authorList>
            <person name="Olmedo-Alvarez G."/>
        </authorList>
    </citation>
    <scope>NUCLEOTIDE SEQUENCE [LARGE SCALE GENOMIC DNA]</scope>
    <source>
        <strain evidence="1 2">CH87b_3T</strain>
    </source>
</reference>
<protein>
    <submittedName>
        <fullName evidence="1">Transcriptional regulator</fullName>
    </submittedName>
</protein>
<dbReference type="AlphaFoldDB" id="A0A5D4U6L1"/>
<name>A0A5D4U6L1_9BACI</name>
<dbReference type="OrthoDB" id="4986073at2"/>